<evidence type="ECO:0000259" key="2">
    <source>
        <dbReference type="PROSITE" id="PS50181"/>
    </source>
</evidence>
<dbReference type="EnsemblPlants" id="AUR62021853-RA">
    <property type="protein sequence ID" value="AUR62021853-RA:cds"/>
    <property type="gene ID" value="AUR62021853"/>
</dbReference>
<dbReference type="Gene3D" id="1.20.1280.50">
    <property type="match status" value="1"/>
</dbReference>
<dbReference type="PROSITE" id="PS50181">
    <property type="entry name" value="FBOX"/>
    <property type="match status" value="1"/>
</dbReference>
<dbReference type="CDD" id="cd22157">
    <property type="entry name" value="F-box_AtFBW1-like"/>
    <property type="match status" value="1"/>
</dbReference>
<dbReference type="InterPro" id="IPR036047">
    <property type="entry name" value="F-box-like_dom_sf"/>
</dbReference>
<dbReference type="InterPro" id="IPR017451">
    <property type="entry name" value="F-box-assoc_interact_dom"/>
</dbReference>
<proteinExistence type="predicted"/>
<dbReference type="InterPro" id="IPR001810">
    <property type="entry name" value="F-box_dom"/>
</dbReference>
<dbReference type="PANTHER" id="PTHR31672:SF13">
    <property type="entry name" value="F-BOX PROTEIN CPR30-LIKE"/>
    <property type="match status" value="1"/>
</dbReference>
<dbReference type="SMART" id="SM00256">
    <property type="entry name" value="FBOX"/>
    <property type="match status" value="1"/>
</dbReference>
<dbReference type="NCBIfam" id="TIGR01640">
    <property type="entry name" value="F_box_assoc_1"/>
    <property type="match status" value="1"/>
</dbReference>
<dbReference type="Pfam" id="PF08268">
    <property type="entry name" value="FBA_3"/>
    <property type="match status" value="1"/>
</dbReference>
<accession>A0A803M1M1</accession>
<dbReference type="Pfam" id="PF00646">
    <property type="entry name" value="F-box"/>
    <property type="match status" value="1"/>
</dbReference>
<keyword evidence="4" id="KW-1185">Reference proteome</keyword>
<dbReference type="InterPro" id="IPR013187">
    <property type="entry name" value="F-box-assoc_dom_typ3"/>
</dbReference>
<feature type="domain" description="F-box" evidence="2">
    <location>
        <begin position="11"/>
        <end position="58"/>
    </location>
</feature>
<evidence type="ECO:0000313" key="4">
    <source>
        <dbReference type="Proteomes" id="UP000596660"/>
    </source>
</evidence>
<protein>
    <recommendedName>
        <fullName evidence="2">F-box domain-containing protein</fullName>
    </recommendedName>
</protein>
<feature type="compositionally biased region" description="Basic and acidic residues" evidence="1">
    <location>
        <begin position="533"/>
        <end position="542"/>
    </location>
</feature>
<dbReference type="SUPFAM" id="SSF81383">
    <property type="entry name" value="F-box domain"/>
    <property type="match status" value="1"/>
</dbReference>
<sequence length="542" mass="60935">METPNQAHLQEQQSSLLPIDIITQILLYLPPKPLARFKSVSKSFLSLINDPKFILNNIKQSLSSSSNLSLASLSQPKPHNHLHILHLHAPDSSTPPSISNLSLPFHPKTHDSDLIGSCNGILCISDFPDFLGLFNPTTRTFQKIPLGSLGVQEFRESHWVDFGFGFDEIGNDYKIVRVDQLHNVNQDEGLAPREVQVFSLKANLWKKVENFPHFLSHPKSHGNFLCNSLHWIATTSDPVVFDLTGVLWRGQLDDFVYDYVIVAFDLNLEKFRVLPLPDYEEGKKLKVPRLSAGVLGECLFVQVEHGARFKRCVDVWVMNEYGVKDSWTKLLTFRHEEIRGELLPVKTLMMSKGGDEVLMQQGKDCFWVELKTGKTRDVPMDSGLPFKFELVCGHKYTFGAVTYVEILVCLGCRDGCVESEQASNGGKQDDGGRWGDWLIAGNCCCEFLKFNNVLKPRTEEWIVAALNSSTLTFVKEAIGKQQQKACVVFNTVLFVMLERLMILSRIRNGLLSKVQPCTGNQTAEDSSNYVEKTSGEAEASKP</sequence>
<dbReference type="Proteomes" id="UP000596660">
    <property type="component" value="Unplaced"/>
</dbReference>
<evidence type="ECO:0000313" key="3">
    <source>
        <dbReference type="EnsemblPlants" id="AUR62021853-RA:cds"/>
    </source>
</evidence>
<evidence type="ECO:0000256" key="1">
    <source>
        <dbReference type="SAM" id="MobiDB-lite"/>
    </source>
</evidence>
<dbReference type="PANTHER" id="PTHR31672">
    <property type="entry name" value="BNACNNG10540D PROTEIN"/>
    <property type="match status" value="1"/>
</dbReference>
<feature type="region of interest" description="Disordered" evidence="1">
    <location>
        <begin position="518"/>
        <end position="542"/>
    </location>
</feature>
<dbReference type="AlphaFoldDB" id="A0A803M1M1"/>
<reference evidence="3" key="1">
    <citation type="journal article" date="2017" name="Nature">
        <title>The genome of Chenopodium quinoa.</title>
        <authorList>
            <person name="Jarvis D.E."/>
            <person name="Ho Y.S."/>
            <person name="Lightfoot D.J."/>
            <person name="Schmoeckel S.M."/>
            <person name="Li B."/>
            <person name="Borm T.J.A."/>
            <person name="Ohyanagi H."/>
            <person name="Mineta K."/>
            <person name="Michell C.T."/>
            <person name="Saber N."/>
            <person name="Kharbatia N.M."/>
            <person name="Rupper R.R."/>
            <person name="Sharp A.R."/>
            <person name="Dally N."/>
            <person name="Boughton B.A."/>
            <person name="Woo Y.H."/>
            <person name="Gao G."/>
            <person name="Schijlen E.G.W.M."/>
            <person name="Guo X."/>
            <person name="Momin A.A."/>
            <person name="Negrao S."/>
            <person name="Al-Babili S."/>
            <person name="Gehring C."/>
            <person name="Roessner U."/>
            <person name="Jung C."/>
            <person name="Murphy K."/>
            <person name="Arold S.T."/>
            <person name="Gojobori T."/>
            <person name="van der Linden C.G."/>
            <person name="van Loo E.N."/>
            <person name="Jellen E.N."/>
            <person name="Maughan P.J."/>
            <person name="Tester M."/>
        </authorList>
    </citation>
    <scope>NUCLEOTIDE SEQUENCE [LARGE SCALE GENOMIC DNA]</scope>
    <source>
        <strain evidence="3">cv. PI 614886</strain>
    </source>
</reference>
<feature type="compositionally biased region" description="Polar residues" evidence="1">
    <location>
        <begin position="518"/>
        <end position="531"/>
    </location>
</feature>
<dbReference type="InterPro" id="IPR050796">
    <property type="entry name" value="SCF_F-box_component"/>
</dbReference>
<name>A0A803M1M1_CHEQI</name>
<dbReference type="Gramene" id="AUR62021853-RA">
    <property type="protein sequence ID" value="AUR62021853-RA:cds"/>
    <property type="gene ID" value="AUR62021853"/>
</dbReference>
<organism evidence="3 4">
    <name type="scientific">Chenopodium quinoa</name>
    <name type="common">Quinoa</name>
    <dbReference type="NCBI Taxonomy" id="63459"/>
    <lineage>
        <taxon>Eukaryota</taxon>
        <taxon>Viridiplantae</taxon>
        <taxon>Streptophyta</taxon>
        <taxon>Embryophyta</taxon>
        <taxon>Tracheophyta</taxon>
        <taxon>Spermatophyta</taxon>
        <taxon>Magnoliopsida</taxon>
        <taxon>eudicotyledons</taxon>
        <taxon>Gunneridae</taxon>
        <taxon>Pentapetalae</taxon>
        <taxon>Caryophyllales</taxon>
        <taxon>Chenopodiaceae</taxon>
        <taxon>Chenopodioideae</taxon>
        <taxon>Atripliceae</taxon>
        <taxon>Chenopodium</taxon>
    </lineage>
</organism>
<reference evidence="3" key="2">
    <citation type="submission" date="2021-03" db="UniProtKB">
        <authorList>
            <consortium name="EnsemblPlants"/>
        </authorList>
    </citation>
    <scope>IDENTIFICATION</scope>
</reference>